<name>A0A0F9K2K3_9ZZZZ</name>
<dbReference type="EMBL" id="LAZR01008838">
    <property type="protein sequence ID" value="KKM76269.1"/>
    <property type="molecule type" value="Genomic_DNA"/>
</dbReference>
<gene>
    <name evidence="1" type="ORF">LCGC14_1381820</name>
</gene>
<accession>A0A0F9K2K3</accession>
<reference evidence="1" key="1">
    <citation type="journal article" date="2015" name="Nature">
        <title>Complex archaea that bridge the gap between prokaryotes and eukaryotes.</title>
        <authorList>
            <person name="Spang A."/>
            <person name="Saw J.H."/>
            <person name="Jorgensen S.L."/>
            <person name="Zaremba-Niedzwiedzka K."/>
            <person name="Martijn J."/>
            <person name="Lind A.E."/>
            <person name="van Eijk R."/>
            <person name="Schleper C."/>
            <person name="Guy L."/>
            <person name="Ettema T.J."/>
        </authorList>
    </citation>
    <scope>NUCLEOTIDE SEQUENCE</scope>
</reference>
<evidence type="ECO:0008006" key="2">
    <source>
        <dbReference type="Google" id="ProtNLM"/>
    </source>
</evidence>
<protein>
    <recommendedName>
        <fullName evidence="2">Sulfotransferase domain-containing protein</fullName>
    </recommendedName>
</protein>
<organism evidence="1">
    <name type="scientific">marine sediment metagenome</name>
    <dbReference type="NCBI Taxonomy" id="412755"/>
    <lineage>
        <taxon>unclassified sequences</taxon>
        <taxon>metagenomes</taxon>
        <taxon>ecological metagenomes</taxon>
    </lineage>
</organism>
<comment type="caution">
    <text evidence="1">The sequence shown here is derived from an EMBL/GenBank/DDBJ whole genome shotgun (WGS) entry which is preliminary data.</text>
</comment>
<sequence length="299" mass="33663">FPQFGGVDVFATPTDPAFTDQDDRASGHRVMTCMCKRDPRVWQSYGQDVFTRLLGPASQWSPKNVLISDEGIGRAGSRPDLLAAHLVEIGRIAADWGLSRVAVICAVRRQDHWLASHYSQMSDRNRDASQADFERAAHHLVRPSGDRFKLGMMLDYATLAAFIRDAVGRENLLLYPYERQCDNPEDVYAEMAAFAGADCRSRVKSVENTPDLSPEDANVRSVSRDRWSIRPLSQSSRLLPFRVSRAIGPPHTLNPPRLLREKSFALTQNISRIVLDTYGPSNERLCREFGVDGAKYDYF</sequence>
<dbReference type="AlphaFoldDB" id="A0A0F9K2K3"/>
<evidence type="ECO:0000313" key="1">
    <source>
        <dbReference type="EMBL" id="KKM76269.1"/>
    </source>
</evidence>
<proteinExistence type="predicted"/>
<feature type="non-terminal residue" evidence="1">
    <location>
        <position position="1"/>
    </location>
</feature>
<dbReference type="InterPro" id="IPR027417">
    <property type="entry name" value="P-loop_NTPase"/>
</dbReference>
<dbReference type="Gene3D" id="3.40.50.300">
    <property type="entry name" value="P-loop containing nucleotide triphosphate hydrolases"/>
    <property type="match status" value="1"/>
</dbReference>
<dbReference type="SUPFAM" id="SSF52540">
    <property type="entry name" value="P-loop containing nucleoside triphosphate hydrolases"/>
    <property type="match status" value="1"/>
</dbReference>